<keyword evidence="1" id="KW-0614">Plasmid</keyword>
<proteinExistence type="predicted"/>
<organism evidence="1">
    <name type="scientific">Raoultella ornithinolytica</name>
    <name type="common">Klebsiella ornithinolytica</name>
    <dbReference type="NCBI Taxonomy" id="54291"/>
    <lineage>
        <taxon>Bacteria</taxon>
        <taxon>Pseudomonadati</taxon>
        <taxon>Pseudomonadota</taxon>
        <taxon>Gammaproteobacteria</taxon>
        <taxon>Enterobacterales</taxon>
        <taxon>Enterobacteriaceae</taxon>
        <taxon>Klebsiella/Raoultella group</taxon>
        <taxon>Raoultella</taxon>
    </lineage>
</organism>
<dbReference type="EMBL" id="MK510953">
    <property type="protein sequence ID" value="QCB65976.1"/>
    <property type="molecule type" value="Genomic_DNA"/>
</dbReference>
<evidence type="ECO:0000313" key="1">
    <source>
        <dbReference type="EMBL" id="QCB65976.1"/>
    </source>
</evidence>
<reference evidence="1" key="1">
    <citation type="submission" date="2019-02" db="EMBL/GenBank/DDBJ databases">
        <title>Complete sequencing of an IncF-type plasmid harboring a novel type IV secretion system and transposon Tn91 Carrying blaNDM-1 in clinical isolates of Raoultella ornithinolytica.</title>
        <authorList>
            <person name="Jin Z."/>
            <person name="Yu C."/>
            <person name="Wei X."/>
            <person name="Wang Z."/>
            <person name="Wu L."/>
            <person name="Guo H."/>
        </authorList>
    </citation>
    <scope>NUCLEOTIDE SEQUENCE</scope>
    <source>
        <strain evidence="1">B1645-1</strain>
        <plasmid evidence="1">pCYNDM01</plasmid>
    </source>
</reference>
<sequence>MRGDQTISGENLRPETGKARFRRALMWSLQRLKEKSTTPDKKRGADALLFILSLYY</sequence>
<geneLocation type="plasmid" evidence="1">
    <name>pCYNDM01</name>
</geneLocation>
<accession>A0A4D6FXL5</accession>
<protein>
    <submittedName>
        <fullName evidence="1">Uncharacterized protein</fullName>
    </submittedName>
</protein>
<name>A0A4D6FXL5_RAOOR</name>
<dbReference type="AlphaFoldDB" id="A0A4D6FXL5"/>